<dbReference type="EMBL" id="QRDP01000004">
    <property type="protein sequence ID" value="RED17403.1"/>
    <property type="molecule type" value="Genomic_DNA"/>
</dbReference>
<organism evidence="7 8">
    <name type="scientific">Parasphingopyxis lamellibrachiae</name>
    <dbReference type="NCBI Taxonomy" id="680125"/>
    <lineage>
        <taxon>Bacteria</taxon>
        <taxon>Pseudomonadati</taxon>
        <taxon>Pseudomonadota</taxon>
        <taxon>Alphaproteobacteria</taxon>
        <taxon>Sphingomonadales</taxon>
        <taxon>Sphingomonadaceae</taxon>
        <taxon>Parasphingopyxis</taxon>
    </lineage>
</organism>
<comment type="caution">
    <text evidence="7">The sequence shown here is derived from an EMBL/GenBank/DDBJ whole genome shotgun (WGS) entry which is preliminary data.</text>
</comment>
<feature type="transmembrane region" description="Helical" evidence="6">
    <location>
        <begin position="68"/>
        <end position="90"/>
    </location>
</feature>
<name>A0A3D9FHY3_9SPHN</name>
<dbReference type="AlphaFoldDB" id="A0A3D9FHY3"/>
<dbReference type="Pfam" id="PF09685">
    <property type="entry name" value="MamF_MmsF"/>
    <property type="match status" value="1"/>
</dbReference>
<keyword evidence="3 6" id="KW-1133">Transmembrane helix</keyword>
<accession>A0A3D9FHY3</accession>
<dbReference type="Proteomes" id="UP000256310">
    <property type="component" value="Unassembled WGS sequence"/>
</dbReference>
<evidence type="ECO:0000256" key="4">
    <source>
        <dbReference type="ARBA" id="ARBA00023136"/>
    </source>
</evidence>
<dbReference type="InterPro" id="IPR019109">
    <property type="entry name" value="MamF_MmsF"/>
</dbReference>
<keyword evidence="4 6" id="KW-0472">Membrane</keyword>
<evidence type="ECO:0000256" key="6">
    <source>
        <dbReference type="SAM" id="Phobius"/>
    </source>
</evidence>
<proteinExistence type="predicted"/>
<gene>
    <name evidence="7" type="ORF">DFR46_2450</name>
</gene>
<protein>
    <submittedName>
        <fullName evidence="7">Putative membrane protein</fullName>
    </submittedName>
</protein>
<reference evidence="7 8" key="1">
    <citation type="submission" date="2018-07" db="EMBL/GenBank/DDBJ databases">
        <title>Genomic Encyclopedia of Type Strains, Phase IV (KMG-IV): sequencing the most valuable type-strain genomes for metagenomic binning, comparative biology and taxonomic classification.</title>
        <authorList>
            <person name="Goeker M."/>
        </authorList>
    </citation>
    <scope>NUCLEOTIDE SEQUENCE [LARGE SCALE GENOMIC DNA]</scope>
    <source>
        <strain evidence="7 8">DSM 26725</strain>
    </source>
</reference>
<comment type="subcellular location">
    <subcellularLocation>
        <location evidence="1">Membrane</location>
        <topology evidence="1">Multi-pass membrane protein</topology>
    </subcellularLocation>
</comment>
<sequence length="169" mass="18622">MGEGRGRRGKLEFDPPSMSRPSPEERETVRPRPAGPGQRSGQAGNPEPGTRRYAAAATGTNKPMILSILYLTSVLVGLTGLVAFILALVWKSEPGEEWEQSHYQYHILTFLLWLGTTILSFILIVTIIGALIGIPMLFLAVIWVLVRSIMSLVRASNREPMPNPGTWLV</sequence>
<feature type="transmembrane region" description="Helical" evidence="6">
    <location>
        <begin position="110"/>
        <end position="143"/>
    </location>
</feature>
<keyword evidence="8" id="KW-1185">Reference proteome</keyword>
<evidence type="ECO:0000313" key="8">
    <source>
        <dbReference type="Proteomes" id="UP000256310"/>
    </source>
</evidence>
<keyword evidence="2 6" id="KW-0812">Transmembrane</keyword>
<evidence type="ECO:0000313" key="7">
    <source>
        <dbReference type="EMBL" id="RED17403.1"/>
    </source>
</evidence>
<evidence type="ECO:0000256" key="2">
    <source>
        <dbReference type="ARBA" id="ARBA00022692"/>
    </source>
</evidence>
<evidence type="ECO:0000256" key="1">
    <source>
        <dbReference type="ARBA" id="ARBA00004141"/>
    </source>
</evidence>
<feature type="compositionally biased region" description="Basic and acidic residues" evidence="5">
    <location>
        <begin position="1"/>
        <end position="13"/>
    </location>
</feature>
<evidence type="ECO:0000256" key="3">
    <source>
        <dbReference type="ARBA" id="ARBA00022989"/>
    </source>
</evidence>
<feature type="region of interest" description="Disordered" evidence="5">
    <location>
        <begin position="1"/>
        <end position="53"/>
    </location>
</feature>
<evidence type="ECO:0000256" key="5">
    <source>
        <dbReference type="SAM" id="MobiDB-lite"/>
    </source>
</evidence>